<comment type="caution">
    <text evidence="1">The sequence shown here is derived from an EMBL/GenBank/DDBJ whole genome shotgun (WGS) entry which is preliminary data.</text>
</comment>
<name>A0AAV7MZ10_PLEWA</name>
<proteinExistence type="predicted"/>
<dbReference type="Proteomes" id="UP001066276">
    <property type="component" value="Chromosome 9"/>
</dbReference>
<organism evidence="1 2">
    <name type="scientific">Pleurodeles waltl</name>
    <name type="common">Iberian ribbed newt</name>
    <dbReference type="NCBI Taxonomy" id="8319"/>
    <lineage>
        <taxon>Eukaryota</taxon>
        <taxon>Metazoa</taxon>
        <taxon>Chordata</taxon>
        <taxon>Craniata</taxon>
        <taxon>Vertebrata</taxon>
        <taxon>Euteleostomi</taxon>
        <taxon>Amphibia</taxon>
        <taxon>Batrachia</taxon>
        <taxon>Caudata</taxon>
        <taxon>Salamandroidea</taxon>
        <taxon>Salamandridae</taxon>
        <taxon>Pleurodelinae</taxon>
        <taxon>Pleurodeles</taxon>
    </lineage>
</organism>
<sequence length="131" mass="15051">MLTNIRSKWTETDNRLRHFDYRHHIARTHAEGDRSGKLLEWLIKNERRNTPIGAIRLESGRIVNIQSEINNAFKEYYSSLYQARPPPTNAHLSSFFSGVTLSHLTAAQTTELDSPIEIAEIQRALLQLTHG</sequence>
<dbReference type="EMBL" id="JANPWB010000013">
    <property type="protein sequence ID" value="KAJ1108412.1"/>
    <property type="molecule type" value="Genomic_DNA"/>
</dbReference>
<evidence type="ECO:0000313" key="1">
    <source>
        <dbReference type="EMBL" id="KAJ1108412.1"/>
    </source>
</evidence>
<evidence type="ECO:0000313" key="2">
    <source>
        <dbReference type="Proteomes" id="UP001066276"/>
    </source>
</evidence>
<keyword evidence="2" id="KW-1185">Reference proteome</keyword>
<gene>
    <name evidence="1" type="ORF">NDU88_005788</name>
</gene>
<reference evidence="1" key="1">
    <citation type="journal article" date="2022" name="bioRxiv">
        <title>Sequencing and chromosome-scale assembly of the giantPleurodeles waltlgenome.</title>
        <authorList>
            <person name="Brown T."/>
            <person name="Elewa A."/>
            <person name="Iarovenko S."/>
            <person name="Subramanian E."/>
            <person name="Araus A.J."/>
            <person name="Petzold A."/>
            <person name="Susuki M."/>
            <person name="Suzuki K.-i.T."/>
            <person name="Hayashi T."/>
            <person name="Toyoda A."/>
            <person name="Oliveira C."/>
            <person name="Osipova E."/>
            <person name="Leigh N.D."/>
            <person name="Simon A."/>
            <person name="Yun M.H."/>
        </authorList>
    </citation>
    <scope>NUCLEOTIDE SEQUENCE</scope>
    <source>
        <strain evidence="1">20211129_DDA</strain>
        <tissue evidence="1">Liver</tissue>
    </source>
</reference>
<accession>A0AAV7MZ10</accession>
<dbReference type="AlphaFoldDB" id="A0AAV7MZ10"/>
<protein>
    <submittedName>
        <fullName evidence="1">Uncharacterized protein</fullName>
    </submittedName>
</protein>